<comment type="caution">
    <text evidence="1">The sequence shown here is derived from an EMBL/GenBank/DDBJ whole genome shotgun (WGS) entry which is preliminary data.</text>
</comment>
<name>A9DMU0_9FLAO</name>
<dbReference type="HOGENOM" id="CLU_1523224_0_0_10"/>
<dbReference type="AlphaFoldDB" id="A9DMU0"/>
<reference evidence="1 2" key="1">
    <citation type="journal article" date="2011" name="J. Bacteriol.">
        <title>Genome sequence of the algicidal bacterium Kordia algicida OT-1.</title>
        <authorList>
            <person name="Lee H.S."/>
            <person name="Kang S.G."/>
            <person name="Kwon K.K."/>
            <person name="Lee J.H."/>
            <person name="Kim S.J."/>
        </authorList>
    </citation>
    <scope>NUCLEOTIDE SEQUENCE [LARGE SCALE GENOMIC DNA]</scope>
    <source>
        <strain evidence="1 2">OT-1</strain>
    </source>
</reference>
<organism evidence="1 2">
    <name type="scientific">Kordia algicida OT-1</name>
    <dbReference type="NCBI Taxonomy" id="391587"/>
    <lineage>
        <taxon>Bacteria</taxon>
        <taxon>Pseudomonadati</taxon>
        <taxon>Bacteroidota</taxon>
        <taxon>Flavobacteriia</taxon>
        <taxon>Flavobacteriales</taxon>
        <taxon>Flavobacteriaceae</taxon>
        <taxon>Kordia</taxon>
    </lineage>
</organism>
<dbReference type="Proteomes" id="UP000002945">
    <property type="component" value="Unassembled WGS sequence"/>
</dbReference>
<evidence type="ECO:0000313" key="1">
    <source>
        <dbReference type="EMBL" id="EDP97786.1"/>
    </source>
</evidence>
<gene>
    <name evidence="1" type="ORF">KAOT1_21527</name>
</gene>
<dbReference type="STRING" id="391587.KAOT1_21527"/>
<keyword evidence="2" id="KW-1185">Reference proteome</keyword>
<evidence type="ECO:0000313" key="2">
    <source>
        <dbReference type="Proteomes" id="UP000002945"/>
    </source>
</evidence>
<accession>A9DMU0</accession>
<protein>
    <submittedName>
        <fullName evidence="1">Uncharacterized protein</fullName>
    </submittedName>
</protein>
<proteinExistence type="predicted"/>
<dbReference type="EMBL" id="ABIB01000002">
    <property type="protein sequence ID" value="EDP97786.1"/>
    <property type="molecule type" value="Genomic_DNA"/>
</dbReference>
<sequence length="176" mass="20642">MLQIKKMKKIIFILLLFTTIFSVIAQENLIFKETDSLKTDHEKNSAIINYTFKDLDENEIIDSLRIKTKLHLNSAAHCMILYSMSKNMRLSSKEKKALELRVTEIAERFYNSNKYVLFRKFRRNTGNDSMFLKDTIKGKKVAIILFGSNCVITRFDMLRSEIRAIFNPKMETLLSK</sequence>